<dbReference type="Proteomes" id="UP001586593">
    <property type="component" value="Unassembled WGS sequence"/>
</dbReference>
<reference evidence="1 2" key="1">
    <citation type="journal article" date="2024" name="Commun. Biol.">
        <title>Comparative genomic analysis of thermophilic fungi reveals convergent evolutionary adaptations and gene losses.</title>
        <authorList>
            <person name="Steindorff A.S."/>
            <person name="Aguilar-Pontes M.V."/>
            <person name="Robinson A.J."/>
            <person name="Andreopoulos B."/>
            <person name="LaButti K."/>
            <person name="Kuo A."/>
            <person name="Mondo S."/>
            <person name="Riley R."/>
            <person name="Otillar R."/>
            <person name="Haridas S."/>
            <person name="Lipzen A."/>
            <person name="Grimwood J."/>
            <person name="Schmutz J."/>
            <person name="Clum A."/>
            <person name="Reid I.D."/>
            <person name="Moisan M.C."/>
            <person name="Butler G."/>
            <person name="Nguyen T.T.M."/>
            <person name="Dewar K."/>
            <person name="Conant G."/>
            <person name="Drula E."/>
            <person name="Henrissat B."/>
            <person name="Hansel C."/>
            <person name="Singer S."/>
            <person name="Hutchinson M.I."/>
            <person name="de Vries R.P."/>
            <person name="Natvig D.O."/>
            <person name="Powell A.J."/>
            <person name="Tsang A."/>
            <person name="Grigoriev I.V."/>
        </authorList>
    </citation>
    <scope>NUCLEOTIDE SEQUENCE [LARGE SCALE GENOMIC DNA]</scope>
    <source>
        <strain evidence="1 2">ATCC 24622</strain>
    </source>
</reference>
<protein>
    <submittedName>
        <fullName evidence="1">Uncharacterized protein</fullName>
    </submittedName>
</protein>
<comment type="caution">
    <text evidence="1">The sequence shown here is derived from an EMBL/GenBank/DDBJ whole genome shotgun (WGS) entry which is preliminary data.</text>
</comment>
<name>A0ABR3VJ09_9PEZI</name>
<organism evidence="1 2">
    <name type="scientific">Phialemonium thermophilum</name>
    <dbReference type="NCBI Taxonomy" id="223376"/>
    <lineage>
        <taxon>Eukaryota</taxon>
        <taxon>Fungi</taxon>
        <taxon>Dikarya</taxon>
        <taxon>Ascomycota</taxon>
        <taxon>Pezizomycotina</taxon>
        <taxon>Sordariomycetes</taxon>
        <taxon>Sordariomycetidae</taxon>
        <taxon>Cephalothecales</taxon>
        <taxon>Cephalothecaceae</taxon>
        <taxon>Phialemonium</taxon>
    </lineage>
</organism>
<gene>
    <name evidence="1" type="ORF">VTK73DRAFT_3361</name>
</gene>
<keyword evidence="2" id="KW-1185">Reference proteome</keyword>
<sequence length="169" mass="19301">MTSSSRLDWRLLGLAPRSRHEQTNDGHGPLGQWSLSRLVLYSCRFRHDRLCKYTIDSNSGSSQRLCLPYQAELPLPRPDVRRPYSAGAATWASVDDRAGHQTEPPGLLRTMILVLDSLCFFRLVPPQSRWPARNRDELANPYQILRFSICLVWLGREILVAIPISAYLN</sequence>
<proteinExistence type="predicted"/>
<evidence type="ECO:0000313" key="2">
    <source>
        <dbReference type="Proteomes" id="UP001586593"/>
    </source>
</evidence>
<dbReference type="EMBL" id="JAZHXJ010002015">
    <property type="protein sequence ID" value="KAL1841890.1"/>
    <property type="molecule type" value="Genomic_DNA"/>
</dbReference>
<accession>A0ABR3VJ09</accession>
<evidence type="ECO:0000313" key="1">
    <source>
        <dbReference type="EMBL" id="KAL1841890.1"/>
    </source>
</evidence>